<gene>
    <name evidence="2" type="ORF">SAMN04515666_105384</name>
</gene>
<protein>
    <submittedName>
        <fullName evidence="2">Uncharacterized protein</fullName>
    </submittedName>
</protein>
<dbReference type="RefSeq" id="WP_091836846.1">
    <property type="nucleotide sequence ID" value="NZ_FOAN01000005.1"/>
</dbReference>
<reference evidence="3" key="1">
    <citation type="submission" date="2016-10" db="EMBL/GenBank/DDBJ databases">
        <authorList>
            <person name="Varghese N."/>
            <person name="Submissions S."/>
        </authorList>
    </citation>
    <scope>NUCLEOTIDE SEQUENCE [LARGE SCALE GENOMIC DNA]</scope>
    <source>
        <strain evidence="3">LMG 26383,CCUG 61248,R- 45681</strain>
    </source>
</reference>
<name>A0A1H7T7A5_9HYPH</name>
<accession>A0A1H7T7A5</accession>
<proteinExistence type="predicted"/>
<organism evidence="2 3">
    <name type="scientific">Bosea lupini</name>
    <dbReference type="NCBI Taxonomy" id="1036779"/>
    <lineage>
        <taxon>Bacteria</taxon>
        <taxon>Pseudomonadati</taxon>
        <taxon>Pseudomonadota</taxon>
        <taxon>Alphaproteobacteria</taxon>
        <taxon>Hyphomicrobiales</taxon>
        <taxon>Boseaceae</taxon>
        <taxon>Bosea</taxon>
    </lineage>
</organism>
<dbReference type="Proteomes" id="UP000199664">
    <property type="component" value="Unassembled WGS sequence"/>
</dbReference>
<evidence type="ECO:0000313" key="2">
    <source>
        <dbReference type="EMBL" id="SEL80772.1"/>
    </source>
</evidence>
<evidence type="ECO:0000313" key="3">
    <source>
        <dbReference type="Proteomes" id="UP000199664"/>
    </source>
</evidence>
<dbReference type="EMBL" id="FOAN01000005">
    <property type="protein sequence ID" value="SEL80772.1"/>
    <property type="molecule type" value="Genomic_DNA"/>
</dbReference>
<sequence length="84" mass="8829">MFIQNHTEYAAAAERANALSDAPEGSDAAHELAILIEALRKWDEEHAGENAHGPETNAEPGSNLSPDDLPVSGLPGNLGKLKAD</sequence>
<evidence type="ECO:0000256" key="1">
    <source>
        <dbReference type="SAM" id="MobiDB-lite"/>
    </source>
</evidence>
<keyword evidence="3" id="KW-1185">Reference proteome</keyword>
<dbReference type="OrthoDB" id="8163161at2"/>
<dbReference type="AlphaFoldDB" id="A0A1H7T7A5"/>
<feature type="region of interest" description="Disordered" evidence="1">
    <location>
        <begin position="45"/>
        <end position="84"/>
    </location>
</feature>